<keyword evidence="1" id="KW-0812">Transmembrane</keyword>
<gene>
    <name evidence="3" type="ORF">SAMN05216576_101566</name>
</gene>
<keyword evidence="4" id="KW-1185">Reference proteome</keyword>
<dbReference type="EMBL" id="FMZQ01000001">
    <property type="protein sequence ID" value="SDC14142.1"/>
    <property type="molecule type" value="Genomic_DNA"/>
</dbReference>
<evidence type="ECO:0000313" key="3">
    <source>
        <dbReference type="EMBL" id="SDC14142.1"/>
    </source>
</evidence>
<reference evidence="4" key="1">
    <citation type="submission" date="2016-10" db="EMBL/GenBank/DDBJ databases">
        <authorList>
            <person name="Varghese N."/>
            <person name="Submissions S."/>
        </authorList>
    </citation>
    <scope>NUCLEOTIDE SEQUENCE [LARGE SCALE GENOMIC DNA]</scope>
    <source>
        <strain evidence="4">DSM 26382</strain>
    </source>
</reference>
<dbReference type="InterPro" id="IPR021309">
    <property type="entry name" value="YgaP-like_TM"/>
</dbReference>
<proteinExistence type="predicted"/>
<evidence type="ECO:0000256" key="1">
    <source>
        <dbReference type="SAM" id="Phobius"/>
    </source>
</evidence>
<name>A0A1G6J5P1_9GAMM</name>
<dbReference type="AlphaFoldDB" id="A0A1G6J5P1"/>
<evidence type="ECO:0000313" key="4">
    <source>
        <dbReference type="Proteomes" id="UP000199467"/>
    </source>
</evidence>
<dbReference type="Pfam" id="PF11127">
    <property type="entry name" value="YgaP-like_TM"/>
    <property type="match status" value="1"/>
</dbReference>
<feature type="domain" description="Inner membrane protein YgaP-like transmembrane" evidence="2">
    <location>
        <begin position="8"/>
        <end position="68"/>
    </location>
</feature>
<protein>
    <recommendedName>
        <fullName evidence="2">Inner membrane protein YgaP-like transmembrane domain-containing protein</fullName>
    </recommendedName>
</protein>
<sequence>MTWRASIKANVGTLERSLRIAAGLILIALSLAGVIGLWGWIGVLPLATGILRFCPAYPLLGINTCKMK</sequence>
<dbReference type="Proteomes" id="UP000199467">
    <property type="component" value="Unassembled WGS sequence"/>
</dbReference>
<feature type="transmembrane region" description="Helical" evidence="1">
    <location>
        <begin position="20"/>
        <end position="41"/>
    </location>
</feature>
<accession>A0A1G6J5P1</accession>
<keyword evidence="1" id="KW-0472">Membrane</keyword>
<evidence type="ECO:0000259" key="2">
    <source>
        <dbReference type="Pfam" id="PF11127"/>
    </source>
</evidence>
<keyword evidence="1" id="KW-1133">Transmembrane helix</keyword>
<organism evidence="3 4">
    <name type="scientific">Ectopseudomonas chengduensis</name>
    <dbReference type="NCBI Taxonomy" id="489632"/>
    <lineage>
        <taxon>Bacteria</taxon>
        <taxon>Pseudomonadati</taxon>
        <taxon>Pseudomonadota</taxon>
        <taxon>Gammaproteobacteria</taxon>
        <taxon>Pseudomonadales</taxon>
        <taxon>Pseudomonadaceae</taxon>
        <taxon>Ectopseudomonas</taxon>
    </lineage>
</organism>